<name>A0AAC9FEZ3_SPHMC</name>
<feature type="compositionally biased region" description="Basic and acidic residues" evidence="2">
    <location>
        <begin position="1309"/>
        <end position="1323"/>
    </location>
</feature>
<keyword evidence="1" id="KW-0677">Repeat</keyword>
<gene>
    <name evidence="4" type="ORF">ATM17_01660</name>
</gene>
<dbReference type="InterPro" id="IPR050708">
    <property type="entry name" value="T6SS_VgrG/RHS"/>
</dbReference>
<reference evidence="4 5" key="2">
    <citation type="journal article" date="2016" name="Genome Announc.">
        <title>Complete Genome Sequence of Sphingopyxis macrogoltabida Strain 203N (NBRC 111659), a Polyethylene Glycol Degrader.</title>
        <authorList>
            <person name="Ohtsubo Y."/>
            <person name="Nonoyama S."/>
            <person name="Nagata Y."/>
            <person name="Numata M."/>
            <person name="Tsuchikane K."/>
            <person name="Hosoyama A."/>
            <person name="Yamazoe A."/>
            <person name="Tsuda M."/>
            <person name="Fujita N."/>
            <person name="Kawai F."/>
        </authorList>
    </citation>
    <scope>NUCLEOTIDE SEQUENCE [LARGE SCALE GENOMIC DNA]</scope>
    <source>
        <strain evidence="4 5">203N</strain>
    </source>
</reference>
<dbReference type="Gene3D" id="2.180.10.10">
    <property type="entry name" value="RHS repeat-associated core"/>
    <property type="match status" value="2"/>
</dbReference>
<evidence type="ECO:0000313" key="4">
    <source>
        <dbReference type="EMBL" id="AMU87753.1"/>
    </source>
</evidence>
<dbReference type="Proteomes" id="UP000076088">
    <property type="component" value="Chromosome"/>
</dbReference>
<dbReference type="Pfam" id="PF25023">
    <property type="entry name" value="TEN_YD-shell"/>
    <property type="match status" value="1"/>
</dbReference>
<dbReference type="PANTHER" id="PTHR32305">
    <property type="match status" value="1"/>
</dbReference>
<dbReference type="NCBIfam" id="TIGR03696">
    <property type="entry name" value="Rhs_assc_core"/>
    <property type="match status" value="1"/>
</dbReference>
<evidence type="ECO:0000313" key="5">
    <source>
        <dbReference type="Proteomes" id="UP000076088"/>
    </source>
</evidence>
<feature type="domain" description="Teneurin-like YD-shell" evidence="3">
    <location>
        <begin position="693"/>
        <end position="891"/>
    </location>
</feature>
<feature type="region of interest" description="Disordered" evidence="2">
    <location>
        <begin position="1288"/>
        <end position="1337"/>
    </location>
</feature>
<proteinExistence type="predicted"/>
<dbReference type="InterPro" id="IPR056823">
    <property type="entry name" value="TEN-like_YD-shell"/>
</dbReference>
<dbReference type="InterPro" id="IPR022385">
    <property type="entry name" value="Rhs_assc_core"/>
</dbReference>
<keyword evidence="5" id="KW-1185">Reference proteome</keyword>
<evidence type="ECO:0000256" key="2">
    <source>
        <dbReference type="SAM" id="MobiDB-lite"/>
    </source>
</evidence>
<dbReference type="NCBIfam" id="TIGR01643">
    <property type="entry name" value="YD_repeat_2x"/>
    <property type="match status" value="4"/>
</dbReference>
<evidence type="ECO:0000256" key="1">
    <source>
        <dbReference type="ARBA" id="ARBA00022737"/>
    </source>
</evidence>
<sequence length="1378" mass="146624">MGVGLAPQLWAQATPPPIRSAIDENGVDVITGNLNLAQTDLSIGADARQGMVFRRTNNGTGWWNNLVGSIDKQGIAFTVSFDGFTDRFLLSGSTYTPTEANGAALTKSGTTYTYTGRDGTVATFAAQGDKFQVFSGNEARITSIVYPNGAKLSFDYDLAGYCEGEIEGGECTGQRVRLARLTSAVHSNGYRLLPSYETDFFSPETVPSWLKVQSVKAINLGVEYCSSSCTNSWPTASYSSSSPGGGLTYNFVTDAGGEQTRYTTSGGKIVGIKRPGASADNVQVTYTSNRVSSITSEGVTYGYSYADSGATRTTTVTAPDSSQRIYVSNTTTARLTSFTDELTRTTSYLYDTDGRVTRITSAEGNYTQLTYDGRGNVTQTQNVAKSGSGLAAITTSASFPASCTNAKTCNQPATSTNAMGDVTDYTYNSTHGGVATITLPAAASGGIRPQQRISYTGLTAYFKNSAGSIVSSGQTTYVPTQSAACQTTASCANGADETKTVVGYGPQTAGTANNLLPVSVTSSSGNGSVSSATALGYDMVGNRITIDGPLTGTADTTRYRYDGARRVVGVVAPDPDGAGSRVHKAEKFTYNDDGQVTLAEVGTVTSQTDPAWAAFSSQQQVATTYDANARPVRSELKSGGTTYAVSQTSYDALGRVDCAVTRMDPAQWASQPNACLPQTSNTTTGADRVVKTSYTDAGEVAQVQTAYGTTAVANEVTNTYSNNGRLASVKDAENNLTTYIYDGHDRLSQTRFPSTTKGAGTSNAANYEQLTYNANGAVTQRRLRDAQTIGYSYDDLGRVTLKNLPGTELDVSYSYDLLGRPTQASQTGNILGFTYDALSRNLTQSGPLGTTTYTYDAAGRRLTMAYPGTTALTLNYDYDVTGNVTKIRENGATSGVGVLGTYAYDSLGRRTTLTRGNATVTSYSFDPVSRLSSLTQNLAGTASDLTIGSITYNAASQIVSQQRSNDAYAWTAHYNVDRSYVANGLNQTTSAGGTAIGYDTRGNLTSSGTDSYTYSSENLLKTGPGSATLAYDPALRLYQTVGTATTRFQYDGPSLIAEYNGSNVLQRRFVHGPGVDEPLVWYEGTGLTDRRWYHADERGSIVAVSNGSGAALGINAYDEYGIPASTNLGRFQYTGQTWLPELGLYYYKARIYSPTLGRFMQTDPIGYADGMNWYNYVGSDPVNFIDPTGLLNACDANRDCPKPTGYDLDYAAQENLRWDKELVVNGTKQENGPSDPIPVYAGGGPNPNGMGYGGYDGEAIVVLGERHKQQSRRFNGCASAACMVMASNEHTKNKRPSTKGKHEKGKARKGTDRGGEKGDEGRRAPRTRPPGWKGPWPMRMFPPLLIPDFMLDPCWSGNPAREATCGDLIAAVDATGTG</sequence>
<accession>A0AAC9FEZ3</accession>
<reference evidence="5" key="1">
    <citation type="submission" date="2015-11" db="EMBL/GenBank/DDBJ databases">
        <title>Complete genome sequence of a polyethylene-glycol degrader Sphingopyxis macrogoltabida 203N (NBRC 111659).</title>
        <authorList>
            <person name="Yoshiyuki O."/>
            <person name="Shouta N."/>
            <person name="Nagata Y."/>
            <person name="Numata M."/>
            <person name="Tsuchikane K."/>
            <person name="Hosoyama A."/>
            <person name="Yamazoe A."/>
            <person name="Tsuda M."/>
            <person name="Fujita N."/>
            <person name="Kawai F."/>
        </authorList>
    </citation>
    <scope>NUCLEOTIDE SEQUENCE [LARGE SCALE GENOMIC DNA]</scope>
    <source>
        <strain evidence="5">203N</strain>
    </source>
</reference>
<dbReference type="InterPro" id="IPR031325">
    <property type="entry name" value="RHS_repeat"/>
</dbReference>
<evidence type="ECO:0000259" key="3">
    <source>
        <dbReference type="Pfam" id="PF25023"/>
    </source>
</evidence>
<dbReference type="EMBL" id="CP013344">
    <property type="protein sequence ID" value="AMU87753.1"/>
    <property type="molecule type" value="Genomic_DNA"/>
</dbReference>
<dbReference type="Pfam" id="PF05593">
    <property type="entry name" value="RHS_repeat"/>
    <property type="match status" value="1"/>
</dbReference>
<organism evidence="4 5">
    <name type="scientific">Sphingopyxis macrogoltabida</name>
    <name type="common">Sphingomonas macrogoltabidus</name>
    <dbReference type="NCBI Taxonomy" id="33050"/>
    <lineage>
        <taxon>Bacteria</taxon>
        <taxon>Pseudomonadati</taxon>
        <taxon>Pseudomonadota</taxon>
        <taxon>Alphaproteobacteria</taxon>
        <taxon>Sphingomonadales</taxon>
        <taxon>Sphingomonadaceae</taxon>
        <taxon>Sphingopyxis</taxon>
    </lineage>
</organism>
<dbReference type="InterPro" id="IPR006530">
    <property type="entry name" value="YD"/>
</dbReference>
<protein>
    <recommendedName>
        <fullName evidence="3">Teneurin-like YD-shell domain-containing protein</fullName>
    </recommendedName>
</protein>
<feature type="compositionally biased region" description="Basic residues" evidence="2">
    <location>
        <begin position="1292"/>
        <end position="1308"/>
    </location>
</feature>
<dbReference type="PANTHER" id="PTHR32305:SF15">
    <property type="entry name" value="PROTEIN RHSA-RELATED"/>
    <property type="match status" value="1"/>
</dbReference>